<keyword evidence="1" id="KW-0378">Hydrolase</keyword>
<dbReference type="AlphaFoldDB" id="A0A6P1QUD0"/>
<proteinExistence type="predicted"/>
<keyword evidence="1" id="KW-0121">Carboxypeptidase</keyword>
<dbReference type="KEGG" id="bcad:DBX24_02200"/>
<organism evidence="1 2">
    <name type="scientific">Bergeyella cardium</name>
    <dbReference type="NCBI Taxonomy" id="1585976"/>
    <lineage>
        <taxon>Bacteria</taxon>
        <taxon>Pseudomonadati</taxon>
        <taxon>Bacteroidota</taxon>
        <taxon>Flavobacteriia</taxon>
        <taxon>Flavobacteriales</taxon>
        <taxon>Weeksellaceae</taxon>
        <taxon>Bergeyella</taxon>
    </lineage>
</organism>
<dbReference type="RefSeq" id="WP_160223837.1">
    <property type="nucleotide sequence ID" value="NZ_CP029149.1"/>
</dbReference>
<gene>
    <name evidence="1" type="ORF">DBX24_02200</name>
</gene>
<dbReference type="OrthoDB" id="983143at2"/>
<name>A0A6P1QUD0_9FLAO</name>
<evidence type="ECO:0000313" key="1">
    <source>
        <dbReference type="EMBL" id="QHN64787.1"/>
    </source>
</evidence>
<protein>
    <submittedName>
        <fullName evidence="1">Carboxypeptidase-like regulatory domain-containing protein</fullName>
    </submittedName>
</protein>
<dbReference type="Gene3D" id="2.50.20.10">
    <property type="entry name" value="Lipoprotein localisation LolA/LolB/LppX"/>
    <property type="match status" value="1"/>
</dbReference>
<dbReference type="GO" id="GO:0004180">
    <property type="term" value="F:carboxypeptidase activity"/>
    <property type="evidence" value="ECO:0007669"/>
    <property type="project" value="UniProtKB-KW"/>
</dbReference>
<accession>A0A6P1QUD0</accession>
<dbReference type="Pfam" id="PF18939">
    <property type="entry name" value="DUF5686"/>
    <property type="match status" value="1"/>
</dbReference>
<keyword evidence="2" id="KW-1185">Reference proteome</keyword>
<reference evidence="1 2" key="1">
    <citation type="submission" date="2018-04" db="EMBL/GenBank/DDBJ databases">
        <title>Characteristic and Complete Genome Sequencing of A Novel Member of Infective Endocarditis Causative Bacteria: Bergeyella cardium QL-PH.</title>
        <authorList>
            <person name="Pan H."/>
            <person name="Sun E."/>
            <person name="Zhang Y."/>
        </authorList>
    </citation>
    <scope>NUCLEOTIDE SEQUENCE [LARGE SCALE GENOMIC DNA]</scope>
    <source>
        <strain evidence="1 2">HPQL</strain>
    </source>
</reference>
<keyword evidence="1" id="KW-0645">Protease</keyword>
<dbReference type="EMBL" id="CP029149">
    <property type="protein sequence ID" value="QHN64787.1"/>
    <property type="molecule type" value="Genomic_DNA"/>
</dbReference>
<dbReference type="InterPro" id="IPR043741">
    <property type="entry name" value="DUF5686"/>
</dbReference>
<sequence>MSVKSILLFVFSLIYTLAFSQGNDEKVKDIGEVVIKAKVKRYKKKKDNPAYSILQEVWKRKRENALEKYKTYSYDEYEKIEFDINNIDSSLVKKKIFNKMDFIFDYADSTSNGKLKLPFFLNEAVYKIYGENQPQKRTKRKLTAQKTAGFQDNEVVALMAKNLFKDTNIFSNTINFFNIGFESPISSTGFSVYDYNLLEDVTIDGNECYRILYEPKRKDVLAFRGYIYIVKDGYNLAKVTLRSPKSLTMNFVKNLYAEFEFSSPDADSYLPYRIYSEFEFSFSKTNKEAKGLITKRSIRYTDYQFNKDFDPKIFTEKDEPTATKDLARDDEYWKTARTDSLSKSEAGIYTMLDRLNEVPKFKAILKAYRTLGTGYYNINEKIDVGSIYSIFGQNNIEGLRLRLGARTFFSQNDTWRVEGYGAYGFKDRKFKYSAEARAMLNKQNRLTIGIGTKRDILQLGSRLTTGEGIMSSSFASSLVSRSGNGLLSNVTQTNVFTSIEPVKNLQFRLDGTLQSITSANPEQFSMMYLKDGQLRKTVNDAKLTLSIIAKPGAKYSKIGLDRKEHSTLSPTFMLKYTRGIEGLFNADFNYDKLQFMYYQPMIISTWGKSYLTVEAGTNFNAVPLALQNIIPANESYVISRNTFSQLNYYEFVADSYATLHYEHHFNGKFLSYIPLIKKLKLREVGFFRAATGSLSEASKNINIGAKKYSAPTEHIYYEYGFGIENIGLGNFRFFRIDFNWRGNYLDRPGISKFGIKAGLQLSL</sequence>
<dbReference type="Proteomes" id="UP000464318">
    <property type="component" value="Chromosome"/>
</dbReference>
<evidence type="ECO:0000313" key="2">
    <source>
        <dbReference type="Proteomes" id="UP000464318"/>
    </source>
</evidence>